<proteinExistence type="predicted"/>
<evidence type="ECO:0000313" key="1">
    <source>
        <dbReference type="EMBL" id="GAA0369324.1"/>
    </source>
</evidence>
<dbReference type="Proteomes" id="UP001501822">
    <property type="component" value="Unassembled WGS sequence"/>
</dbReference>
<name>A0ABP3HJ55_9ACTN</name>
<comment type="caution">
    <text evidence="1">The sequence shown here is derived from an EMBL/GenBank/DDBJ whole genome shotgun (WGS) entry which is preliminary data.</text>
</comment>
<dbReference type="EMBL" id="BAAABM010000069">
    <property type="protein sequence ID" value="GAA0369324.1"/>
    <property type="molecule type" value="Genomic_DNA"/>
</dbReference>
<organism evidence="1 2">
    <name type="scientific">Actinoallomurus spadix</name>
    <dbReference type="NCBI Taxonomy" id="79912"/>
    <lineage>
        <taxon>Bacteria</taxon>
        <taxon>Bacillati</taxon>
        <taxon>Actinomycetota</taxon>
        <taxon>Actinomycetes</taxon>
        <taxon>Streptosporangiales</taxon>
        <taxon>Thermomonosporaceae</taxon>
        <taxon>Actinoallomurus</taxon>
    </lineage>
</organism>
<sequence>MALVTTTHPAKAVAWFEHCVMANISVTVAYAASSSPGETGLRRLTANVMDSLPPRAGSQLSLTLSLK</sequence>
<gene>
    <name evidence="1" type="ORF">GCM10010151_69000</name>
</gene>
<accession>A0ABP3HJ55</accession>
<reference evidence="2" key="1">
    <citation type="journal article" date="2019" name="Int. J. Syst. Evol. Microbiol.">
        <title>The Global Catalogue of Microorganisms (GCM) 10K type strain sequencing project: providing services to taxonomists for standard genome sequencing and annotation.</title>
        <authorList>
            <consortium name="The Broad Institute Genomics Platform"/>
            <consortium name="The Broad Institute Genome Sequencing Center for Infectious Disease"/>
            <person name="Wu L."/>
            <person name="Ma J."/>
        </authorList>
    </citation>
    <scope>NUCLEOTIDE SEQUENCE [LARGE SCALE GENOMIC DNA]</scope>
    <source>
        <strain evidence="2">JCM 3146</strain>
    </source>
</reference>
<keyword evidence="2" id="KW-1185">Reference proteome</keyword>
<evidence type="ECO:0000313" key="2">
    <source>
        <dbReference type="Proteomes" id="UP001501822"/>
    </source>
</evidence>
<protein>
    <submittedName>
        <fullName evidence="1">Uncharacterized protein</fullName>
    </submittedName>
</protein>